<name>A0A0Q9YVZ5_9GAMM</name>
<evidence type="ECO:0000313" key="3">
    <source>
        <dbReference type="EMBL" id="MCS5709976.1"/>
    </source>
</evidence>
<feature type="domain" description="CinA C-terminal" evidence="1">
    <location>
        <begin position="4"/>
        <end position="155"/>
    </location>
</feature>
<keyword evidence="4" id="KW-1185">Reference proteome</keyword>
<keyword evidence="2" id="KW-0378">Hydrolase</keyword>
<dbReference type="Proteomes" id="UP000051497">
    <property type="component" value="Unassembled WGS sequence"/>
</dbReference>
<dbReference type="PATRIC" id="fig|1590043.3.peg.2028"/>
<dbReference type="EMBL" id="LKAJ01000007">
    <property type="protein sequence ID" value="KRG21070.1"/>
    <property type="molecule type" value="Genomic_DNA"/>
</dbReference>
<dbReference type="AlphaFoldDB" id="A0A0Q9YVZ5"/>
<dbReference type="InterPro" id="IPR008136">
    <property type="entry name" value="CinA_C"/>
</dbReference>
<dbReference type="EMBL" id="LKAJ02000001">
    <property type="protein sequence ID" value="MCS5709976.1"/>
    <property type="molecule type" value="Genomic_DNA"/>
</dbReference>
<dbReference type="RefSeq" id="WP_075066610.1">
    <property type="nucleotide sequence ID" value="NZ_LKAJ02000001.1"/>
</dbReference>
<dbReference type="Pfam" id="PF02464">
    <property type="entry name" value="CinA"/>
    <property type="match status" value="1"/>
</dbReference>
<dbReference type="EC" id="3.5.1.42" evidence="2"/>
<dbReference type="Gene3D" id="3.90.950.20">
    <property type="entry name" value="CinA-like"/>
    <property type="match status" value="1"/>
</dbReference>
<protein>
    <submittedName>
        <fullName evidence="3">CinA family protein</fullName>
    </submittedName>
    <submittedName>
        <fullName evidence="2">Nicotinamide-nucleotide amidohydrolase PncC</fullName>
        <ecNumber evidence="2">3.5.1.42</ecNumber>
    </submittedName>
</protein>
<dbReference type="OrthoDB" id="9801454at2"/>
<gene>
    <name evidence="2" type="primary">pncC</name>
    <name evidence="3" type="ORF">HT99x_000900</name>
    <name evidence="2" type="ORF">HT99x_01990</name>
</gene>
<evidence type="ECO:0000313" key="2">
    <source>
        <dbReference type="EMBL" id="KRG21070.1"/>
    </source>
</evidence>
<dbReference type="NCBIfam" id="TIGR00199">
    <property type="entry name" value="PncC_domain"/>
    <property type="match status" value="1"/>
</dbReference>
<evidence type="ECO:0000313" key="4">
    <source>
        <dbReference type="Proteomes" id="UP000051497"/>
    </source>
</evidence>
<sequence>MAIEHLARKLGSRLKEKEYKLVTAESCTGGGIAFAITQIEGCSDWFERGFVTYSNESKQELLGIEANLLTLHGAVSEAVALAMAQGALMHSHADVSISVTGVAGPGGGTPEKPVGTIWLGLAGPSFTTQAIPLSLQGNRQQIREQTIFLALEKCLALLK</sequence>
<dbReference type="InterPro" id="IPR036653">
    <property type="entry name" value="CinA-like_C"/>
</dbReference>
<reference evidence="3" key="2">
    <citation type="journal article" date="2016" name="Genome Announc.">
        <title>Draft Genome Sequences of Two Novel Amoeba-Resistant Intranuclear Bacteria, 'Candidatus Berkiella cookevillensis' and 'Candidatus Berkiella aquae'.</title>
        <authorList>
            <person name="Mehari Y.T."/>
            <person name="Arivett B.A."/>
            <person name="Farone A.L."/>
            <person name="Gunderson J.H."/>
            <person name="Farone M.B."/>
        </authorList>
    </citation>
    <scope>NUCLEOTIDE SEQUENCE</scope>
    <source>
        <strain evidence="3">HT99</strain>
    </source>
</reference>
<accession>A0A0Q9YVZ5</accession>
<evidence type="ECO:0000259" key="1">
    <source>
        <dbReference type="Pfam" id="PF02464"/>
    </source>
</evidence>
<dbReference type="SUPFAM" id="SSF142433">
    <property type="entry name" value="CinA-like"/>
    <property type="match status" value="1"/>
</dbReference>
<dbReference type="GO" id="GO:0019159">
    <property type="term" value="F:nicotinamide-nucleotide amidase activity"/>
    <property type="evidence" value="ECO:0007669"/>
    <property type="project" value="UniProtKB-EC"/>
</dbReference>
<reference evidence="2" key="1">
    <citation type="submission" date="2015-09" db="EMBL/GenBank/DDBJ databases">
        <title>Draft Genome Sequences of Two Novel Amoeba-resistant Intranuclear Bacteria, Candidatus Berkiella cookevillensis and Candidatus Berkiella aquae.</title>
        <authorList>
            <person name="Mehari Y.T."/>
            <person name="Arivett B.A."/>
            <person name="Farone A.L."/>
            <person name="Gunderson J.H."/>
            <person name="Farone M.B."/>
        </authorList>
    </citation>
    <scope>NUCLEOTIDE SEQUENCE [LARGE SCALE GENOMIC DNA]</scope>
    <source>
        <strain evidence="2">HT99</strain>
    </source>
</reference>
<dbReference type="STRING" id="295108.HT99x_01990"/>
<reference evidence="3" key="3">
    <citation type="submission" date="2021-06" db="EMBL/GenBank/DDBJ databases">
        <title>Genomic Description and Analysis of Intracellular Bacteria, Candidatus Berkiella cookevillensis and Candidatus Berkiella aquae.</title>
        <authorList>
            <person name="Kidane D.T."/>
            <person name="Mehari Y.T."/>
            <person name="Rice F.C."/>
            <person name="Arivett B.A."/>
            <person name="Farone A.L."/>
            <person name="Berk S.G."/>
            <person name="Farone M.B."/>
        </authorList>
    </citation>
    <scope>NUCLEOTIDE SEQUENCE</scope>
    <source>
        <strain evidence="3">HT99</strain>
    </source>
</reference>
<comment type="caution">
    <text evidence="2">The sequence shown here is derived from an EMBL/GenBank/DDBJ whole genome shotgun (WGS) entry which is preliminary data.</text>
</comment>
<proteinExistence type="predicted"/>
<organism evidence="2">
    <name type="scientific">Candidatus Berkiella aquae</name>
    <dbReference type="NCBI Taxonomy" id="295108"/>
    <lineage>
        <taxon>Bacteria</taxon>
        <taxon>Pseudomonadati</taxon>
        <taxon>Pseudomonadota</taxon>
        <taxon>Gammaproteobacteria</taxon>
        <taxon>Candidatus Berkiellales</taxon>
        <taxon>Candidatus Berkiellaceae</taxon>
        <taxon>Candidatus Berkiella</taxon>
    </lineage>
</organism>